<name>A0A9P7V6D5_9ASCO</name>
<evidence type="ECO:0000313" key="3">
    <source>
        <dbReference type="EMBL" id="KAG7192044.1"/>
    </source>
</evidence>
<dbReference type="Pfam" id="PF12937">
    <property type="entry name" value="F-box-like"/>
    <property type="match status" value="1"/>
</dbReference>
<dbReference type="EMBL" id="JAHMUF010000020">
    <property type="protein sequence ID" value="KAG7192044.1"/>
    <property type="molecule type" value="Genomic_DNA"/>
</dbReference>
<dbReference type="InterPro" id="IPR036047">
    <property type="entry name" value="F-box-like_dom_sf"/>
</dbReference>
<dbReference type="SUPFAM" id="SSF69322">
    <property type="entry name" value="Tricorn protease domain 2"/>
    <property type="match status" value="1"/>
</dbReference>
<dbReference type="RefSeq" id="XP_043047595.1">
    <property type="nucleotide sequence ID" value="XM_043193169.1"/>
</dbReference>
<comment type="caution">
    <text evidence="3">The sequence shown here is derived from an EMBL/GenBank/DDBJ whole genome shotgun (WGS) entry which is preliminary data.</text>
</comment>
<dbReference type="Gene3D" id="2.130.10.10">
    <property type="entry name" value="YVTN repeat-like/Quinoprotein amine dehydrogenase"/>
    <property type="match status" value="1"/>
</dbReference>
<keyword evidence="4" id="KW-1185">Reference proteome</keyword>
<feature type="domain" description="F-box" evidence="2">
    <location>
        <begin position="46"/>
        <end position="92"/>
    </location>
</feature>
<dbReference type="GO" id="GO:0016874">
    <property type="term" value="F:ligase activity"/>
    <property type="evidence" value="ECO:0007669"/>
    <property type="project" value="UniProtKB-KW"/>
</dbReference>
<dbReference type="AlphaFoldDB" id="A0A9P7V6D5"/>
<dbReference type="CDD" id="cd09917">
    <property type="entry name" value="F-box_SF"/>
    <property type="match status" value="1"/>
</dbReference>
<dbReference type="Proteomes" id="UP000790833">
    <property type="component" value="Unassembled WGS sequence"/>
</dbReference>
<feature type="compositionally biased region" description="Low complexity" evidence="1">
    <location>
        <begin position="552"/>
        <end position="561"/>
    </location>
</feature>
<protein>
    <submittedName>
        <fullName evidence="3">F-box ubiquitin ligase</fullName>
    </submittedName>
</protein>
<organism evidence="3 4">
    <name type="scientific">Scheffersomyces spartinae</name>
    <dbReference type="NCBI Taxonomy" id="45513"/>
    <lineage>
        <taxon>Eukaryota</taxon>
        <taxon>Fungi</taxon>
        <taxon>Dikarya</taxon>
        <taxon>Ascomycota</taxon>
        <taxon>Saccharomycotina</taxon>
        <taxon>Pichiomycetes</taxon>
        <taxon>Debaryomycetaceae</taxon>
        <taxon>Scheffersomyces</taxon>
    </lineage>
</organism>
<reference evidence="3" key="1">
    <citation type="submission" date="2021-03" db="EMBL/GenBank/DDBJ databases">
        <authorList>
            <person name="Palmer J.M."/>
        </authorList>
    </citation>
    <scope>NUCLEOTIDE SEQUENCE</scope>
    <source>
        <strain evidence="3">ARV_011</strain>
    </source>
</reference>
<dbReference type="InterPro" id="IPR015943">
    <property type="entry name" value="WD40/YVTN_repeat-like_dom_sf"/>
</dbReference>
<dbReference type="SUPFAM" id="SSF81383">
    <property type="entry name" value="F-box domain"/>
    <property type="match status" value="1"/>
</dbReference>
<dbReference type="PROSITE" id="PS50181">
    <property type="entry name" value="FBOX"/>
    <property type="match status" value="1"/>
</dbReference>
<evidence type="ECO:0000256" key="1">
    <source>
        <dbReference type="SAM" id="MobiDB-lite"/>
    </source>
</evidence>
<dbReference type="GeneID" id="66115775"/>
<sequence length="662" mass="75598">MTGEAAAHVGAEFQVEVDTLGNIISDSSDGNDDDARVKDIDLVEPRHSIKDLPPELLVQIFSQLEVNQVLQLRTVCKQWNGAIMNRECWEMIFAKKFGTRNGNGYPLVSNSGTYAIEYFKRVETMKKWRNSNLKNASYTIDISSSGRTPMATSDTKFADQVLADFVDNKYLVLMNGVLNKCRLSDGRHLYTLKYGDYYQIFCLTWRYFVFTSDNQLVYVRDLKLGLRNPVHVIKHGQLELLISCIAVNEDIISSKKPWVIVVGTDNGSLSFWTLEGIKSHQYFVSGCKIRKLASTKNSQYIYIVTNISVCVYDVLNHSIVSEVDIDIDFGTTPTMTLLNEEGSCTGFDIDWDGRNVVLWEDGYIRVVDFLDFSHPRIRLRDIKRARKILLGKLQAHVPKGRMYDKTRLGGDGLFYANVLDDLTVVLWNVRDSKHTHIEWQCEIKPSPKMWNLQHSTSSRLIFGLDLNSLVVVLGMGDGNTLVYSALSGRYLSQSTLTPSKRSYERIPDVFPDIKLNPVQTEAEGIVMFRGHVERFTYELSKRQSGRPKKSTNNINNNNYYKNPLNVKSELKEFKQYQTERSLDSERIHEFNGDFLDGENEISLALAIKESTEDHEMELALKESLKEQSELELALKESMGAGKENEQVDEELWRVLQLSLTDQ</sequence>
<feature type="region of interest" description="Disordered" evidence="1">
    <location>
        <begin position="542"/>
        <end position="561"/>
    </location>
</feature>
<dbReference type="Gene3D" id="1.20.1280.50">
    <property type="match status" value="1"/>
</dbReference>
<keyword evidence="3" id="KW-0436">Ligase</keyword>
<accession>A0A9P7V6D5</accession>
<dbReference type="SMART" id="SM00256">
    <property type="entry name" value="FBOX"/>
    <property type="match status" value="1"/>
</dbReference>
<gene>
    <name evidence="3" type="primary">UFO1</name>
    <name evidence="3" type="ORF">KQ657_002401</name>
</gene>
<evidence type="ECO:0000313" key="4">
    <source>
        <dbReference type="Proteomes" id="UP000790833"/>
    </source>
</evidence>
<proteinExistence type="predicted"/>
<evidence type="ECO:0000259" key="2">
    <source>
        <dbReference type="PROSITE" id="PS50181"/>
    </source>
</evidence>
<dbReference type="OrthoDB" id="2095648at2759"/>
<dbReference type="InterPro" id="IPR001810">
    <property type="entry name" value="F-box_dom"/>
</dbReference>